<evidence type="ECO:0000313" key="8">
    <source>
        <dbReference type="Proteomes" id="UP000094165"/>
    </source>
</evidence>
<dbReference type="Pfam" id="PF01590">
    <property type="entry name" value="GAF"/>
    <property type="match status" value="1"/>
</dbReference>
<dbReference type="Gene3D" id="1.10.8.60">
    <property type="match status" value="1"/>
</dbReference>
<dbReference type="PROSITE" id="PS00676">
    <property type="entry name" value="SIGMA54_INTERACT_2"/>
    <property type="match status" value="1"/>
</dbReference>
<dbReference type="CDD" id="cd00009">
    <property type="entry name" value="AAA"/>
    <property type="match status" value="1"/>
</dbReference>
<dbReference type="SUPFAM" id="SSF55781">
    <property type="entry name" value="GAF domain-like"/>
    <property type="match status" value="1"/>
</dbReference>
<keyword evidence="5" id="KW-0804">Transcription</keyword>
<dbReference type="PANTHER" id="PTHR32071">
    <property type="entry name" value="TRANSCRIPTIONAL REGULATORY PROTEIN"/>
    <property type="match status" value="1"/>
</dbReference>
<gene>
    <name evidence="7" type="ORF">A130_03060</name>
</gene>
<dbReference type="FunFam" id="3.40.50.300:FF:000006">
    <property type="entry name" value="DNA-binding transcriptional regulator NtrC"/>
    <property type="match status" value="1"/>
</dbReference>
<evidence type="ECO:0000256" key="1">
    <source>
        <dbReference type="ARBA" id="ARBA00022741"/>
    </source>
</evidence>
<dbReference type="EMBL" id="AJYW02000045">
    <property type="protein sequence ID" value="OEE78523.1"/>
    <property type="molecule type" value="Genomic_DNA"/>
</dbReference>
<dbReference type="InterPro" id="IPR009057">
    <property type="entry name" value="Homeodomain-like_sf"/>
</dbReference>
<protein>
    <submittedName>
        <fullName evidence="7">Nitric oxide reductase transcription regulator</fullName>
    </submittedName>
</protein>
<dbReference type="InterPro" id="IPR029016">
    <property type="entry name" value="GAF-like_dom_sf"/>
</dbReference>
<dbReference type="SMART" id="SM00382">
    <property type="entry name" value="AAA"/>
    <property type="match status" value="1"/>
</dbReference>
<dbReference type="InterPro" id="IPR002078">
    <property type="entry name" value="Sigma_54_int"/>
</dbReference>
<dbReference type="PANTHER" id="PTHR32071:SF35">
    <property type="entry name" value="ANAEROBIC NITRIC OXIDE REDUCTASE TRANSCRIPTION REGULATOR NORR"/>
    <property type="match status" value="1"/>
</dbReference>
<accession>A0A1E5D4K6</accession>
<dbReference type="PROSITE" id="PS50045">
    <property type="entry name" value="SIGMA54_INTERACT_4"/>
    <property type="match status" value="1"/>
</dbReference>
<dbReference type="Pfam" id="PF25601">
    <property type="entry name" value="AAA_lid_14"/>
    <property type="match status" value="1"/>
</dbReference>
<dbReference type="AlphaFoldDB" id="A0A1E5D4K6"/>
<dbReference type="InterPro" id="IPR003593">
    <property type="entry name" value="AAA+_ATPase"/>
</dbReference>
<dbReference type="Gene3D" id="1.10.10.60">
    <property type="entry name" value="Homeodomain-like"/>
    <property type="match status" value="1"/>
</dbReference>
<keyword evidence="8" id="KW-1185">Reference proteome</keyword>
<dbReference type="NCBIfam" id="NF003451">
    <property type="entry name" value="PRK05022.1"/>
    <property type="match status" value="1"/>
</dbReference>
<dbReference type="GO" id="GO:0006355">
    <property type="term" value="P:regulation of DNA-templated transcription"/>
    <property type="evidence" value="ECO:0007669"/>
    <property type="project" value="InterPro"/>
</dbReference>
<dbReference type="Gene3D" id="3.40.50.300">
    <property type="entry name" value="P-loop containing nucleotide triphosphate hydrolases"/>
    <property type="match status" value="1"/>
</dbReference>
<dbReference type="GO" id="GO:0003677">
    <property type="term" value="F:DNA binding"/>
    <property type="evidence" value="ECO:0007669"/>
    <property type="project" value="UniProtKB-KW"/>
</dbReference>
<dbReference type="SUPFAM" id="SSF52540">
    <property type="entry name" value="P-loop containing nucleoside triphosphate hydrolases"/>
    <property type="match status" value="1"/>
</dbReference>
<evidence type="ECO:0000256" key="5">
    <source>
        <dbReference type="ARBA" id="ARBA00023163"/>
    </source>
</evidence>
<evidence type="ECO:0000313" key="7">
    <source>
        <dbReference type="EMBL" id="OEE78523.1"/>
    </source>
</evidence>
<dbReference type="InterPro" id="IPR027417">
    <property type="entry name" value="P-loop_NTPase"/>
</dbReference>
<comment type="caution">
    <text evidence="7">The sequence shown here is derived from an EMBL/GenBank/DDBJ whole genome shotgun (WGS) entry which is preliminary data.</text>
</comment>
<evidence type="ECO:0000256" key="4">
    <source>
        <dbReference type="ARBA" id="ARBA00023125"/>
    </source>
</evidence>
<keyword evidence="3" id="KW-0805">Transcription regulation</keyword>
<keyword evidence="1" id="KW-0547">Nucleotide-binding</keyword>
<evidence type="ECO:0000259" key="6">
    <source>
        <dbReference type="PROSITE" id="PS50045"/>
    </source>
</evidence>
<proteinExistence type="predicted"/>
<dbReference type="GO" id="GO:0005524">
    <property type="term" value="F:ATP binding"/>
    <property type="evidence" value="ECO:0007669"/>
    <property type="project" value="UniProtKB-KW"/>
</dbReference>
<name>A0A1E5D4K6_9VIBR</name>
<dbReference type="InterPro" id="IPR025662">
    <property type="entry name" value="Sigma_54_int_dom_ATP-bd_1"/>
</dbReference>
<sequence>MDKYKQEWIQVALDITSGISEQDRFVRLLATVRNMLKCDASALLIYQDQHFTPLATNGLSDDVMGRRFDIEQHPRLEAIARAGDVVRFPSDSDLPDPYDGLIPNHEDELKVHACIGLPLLQDDRLIGAVTIDAFDPMQFSRFSDHELRLISALAASSLHTALLMERLERNAGVNHSDMSQAHTRATQQEIIGQSDAMIELKNQISAVANTDLSVLVMGETGVGKELVAQAIHAQSQRNEEALVYLNCAALPESVAESELFGHIKGAFTGAISNRKGKFELANKGTLFLDEIGELSLGLQAKLLRALQYGDIQRVGDDNHIKVDVRIVAATNRIMHEEVKTGQFRADLYHRLSVFPIFVPPLRKRDKDVILLAGFFSERCQHKLNIASINLSAPVLALLLQSRWLGNVRELEHAINRAAVLARAESNSAHLTLQPHHFQMSNEPDRLLDIDTHLNASSSNGQQSHSDNDLTNLHNFEHLQDLELKRATEQFQTQFIQHAYLENEQNLSATAKQLGLNPGNLHRLMKRLGLK</sequence>
<dbReference type="Proteomes" id="UP000094165">
    <property type="component" value="Unassembled WGS sequence"/>
</dbReference>
<dbReference type="Gene3D" id="3.30.450.40">
    <property type="match status" value="1"/>
</dbReference>
<dbReference type="InterPro" id="IPR003018">
    <property type="entry name" value="GAF"/>
</dbReference>
<dbReference type="PROSITE" id="PS00675">
    <property type="entry name" value="SIGMA54_INTERACT_1"/>
    <property type="match status" value="1"/>
</dbReference>
<keyword evidence="4" id="KW-0238">DNA-binding</keyword>
<keyword evidence="2" id="KW-0067">ATP-binding</keyword>
<dbReference type="SUPFAM" id="SSF46689">
    <property type="entry name" value="Homeodomain-like"/>
    <property type="match status" value="1"/>
</dbReference>
<dbReference type="RefSeq" id="WP_017053426.1">
    <property type="nucleotide sequence ID" value="NZ_AJYW02000045.1"/>
</dbReference>
<reference evidence="7 8" key="1">
    <citation type="journal article" date="2012" name="Science">
        <title>Ecological populations of bacteria act as socially cohesive units of antibiotic production and resistance.</title>
        <authorList>
            <person name="Cordero O.X."/>
            <person name="Wildschutte H."/>
            <person name="Kirkup B."/>
            <person name="Proehl S."/>
            <person name="Ngo L."/>
            <person name="Hussain F."/>
            <person name="Le Roux F."/>
            <person name="Mincer T."/>
            <person name="Polz M.F."/>
        </authorList>
    </citation>
    <scope>NUCLEOTIDE SEQUENCE [LARGE SCALE GENOMIC DNA]</scope>
    <source>
        <strain evidence="7 8">FF-238</strain>
    </source>
</reference>
<evidence type="ECO:0000256" key="3">
    <source>
        <dbReference type="ARBA" id="ARBA00023015"/>
    </source>
</evidence>
<dbReference type="SMART" id="SM00065">
    <property type="entry name" value="GAF"/>
    <property type="match status" value="1"/>
</dbReference>
<dbReference type="InterPro" id="IPR058031">
    <property type="entry name" value="AAA_lid_NorR"/>
</dbReference>
<evidence type="ECO:0000256" key="2">
    <source>
        <dbReference type="ARBA" id="ARBA00022840"/>
    </source>
</evidence>
<dbReference type="Pfam" id="PF00158">
    <property type="entry name" value="Sigma54_activat"/>
    <property type="match status" value="1"/>
</dbReference>
<organism evidence="7 8">
    <name type="scientific">Vibrio genomosp. F6 str. FF-238</name>
    <dbReference type="NCBI Taxonomy" id="1191298"/>
    <lineage>
        <taxon>Bacteria</taxon>
        <taxon>Pseudomonadati</taxon>
        <taxon>Pseudomonadota</taxon>
        <taxon>Gammaproteobacteria</taxon>
        <taxon>Vibrionales</taxon>
        <taxon>Vibrionaceae</taxon>
        <taxon>Vibrio</taxon>
    </lineage>
</organism>
<dbReference type="InterPro" id="IPR025943">
    <property type="entry name" value="Sigma_54_int_dom_ATP-bd_2"/>
</dbReference>
<feature type="domain" description="Sigma-54 factor interaction" evidence="6">
    <location>
        <begin position="190"/>
        <end position="419"/>
    </location>
</feature>